<feature type="compositionally biased region" description="Basic and acidic residues" evidence="7">
    <location>
        <begin position="93"/>
        <end position="102"/>
    </location>
</feature>
<evidence type="ECO:0000256" key="2">
    <source>
        <dbReference type="ARBA" id="ARBA00022723"/>
    </source>
</evidence>
<feature type="region of interest" description="Disordered" evidence="7">
    <location>
        <begin position="80"/>
        <end position="102"/>
    </location>
</feature>
<dbReference type="Proteomes" id="UP000467840">
    <property type="component" value="Chromosome 15"/>
</dbReference>
<feature type="region of interest" description="Disordered" evidence="7">
    <location>
        <begin position="1280"/>
        <end position="1300"/>
    </location>
</feature>
<comment type="caution">
    <text evidence="10">The sequence shown here is derived from an EMBL/GenBank/DDBJ whole genome shotgun (WGS) entry which is preliminary data.</text>
</comment>
<feature type="region of interest" description="Disordered" evidence="7">
    <location>
        <begin position="1"/>
        <end position="38"/>
    </location>
</feature>
<keyword evidence="5" id="KW-0464">Manganese</keyword>
<feature type="compositionally biased region" description="Polar residues" evidence="7">
    <location>
        <begin position="1541"/>
        <end position="1558"/>
    </location>
</feature>
<keyword evidence="3" id="KW-0378">Hydrolase</keyword>
<dbReference type="GO" id="GO:0005634">
    <property type="term" value="C:nucleus"/>
    <property type="evidence" value="ECO:0007669"/>
    <property type="project" value="TreeGrafter"/>
</dbReference>
<feature type="compositionally biased region" description="Basic residues" evidence="7">
    <location>
        <begin position="1452"/>
        <end position="1461"/>
    </location>
</feature>
<comment type="cofactor">
    <cofactor evidence="5">
        <name>Mg(2+)</name>
        <dbReference type="ChEBI" id="CHEBI:18420"/>
    </cofactor>
    <cofactor evidence="5">
        <name>Mn(2+)</name>
        <dbReference type="ChEBI" id="CHEBI:29035"/>
    </cofactor>
    <text evidence="5">Probably binds two magnesium or manganese ions per subunit.</text>
</comment>
<feature type="binding site" evidence="5">
    <location>
        <position position="218"/>
    </location>
    <ligand>
        <name>Mg(2+)</name>
        <dbReference type="ChEBI" id="CHEBI:18420"/>
        <label>1</label>
    </ligand>
</feature>
<reference evidence="10 11" key="1">
    <citation type="journal article" date="2020" name="Mol. Plant">
        <title>The Chromosome-Based Rubber Tree Genome Provides New Insights into Spurge Genome Evolution and Rubber Biosynthesis.</title>
        <authorList>
            <person name="Liu J."/>
            <person name="Shi C."/>
            <person name="Shi C.C."/>
            <person name="Li W."/>
            <person name="Zhang Q.J."/>
            <person name="Zhang Y."/>
            <person name="Li K."/>
            <person name="Lu H.F."/>
            <person name="Shi C."/>
            <person name="Zhu S.T."/>
            <person name="Xiao Z.Y."/>
            <person name="Nan H."/>
            <person name="Yue Y."/>
            <person name="Zhu X.G."/>
            <person name="Wu Y."/>
            <person name="Hong X.N."/>
            <person name="Fan G.Y."/>
            <person name="Tong Y."/>
            <person name="Zhang D."/>
            <person name="Mao C.L."/>
            <person name="Liu Y.L."/>
            <person name="Hao S.J."/>
            <person name="Liu W.Q."/>
            <person name="Lv M.Q."/>
            <person name="Zhang H.B."/>
            <person name="Liu Y."/>
            <person name="Hu-Tang G.R."/>
            <person name="Wang J.P."/>
            <person name="Wang J.H."/>
            <person name="Sun Y.H."/>
            <person name="Ni S.B."/>
            <person name="Chen W.B."/>
            <person name="Zhang X.C."/>
            <person name="Jiao Y.N."/>
            <person name="Eichler E.E."/>
            <person name="Li G.H."/>
            <person name="Liu X."/>
            <person name="Gao L.Z."/>
        </authorList>
    </citation>
    <scope>NUCLEOTIDE SEQUENCE [LARGE SCALE GENOMIC DNA]</scope>
    <source>
        <strain evidence="11">cv. GT1</strain>
        <tissue evidence="10">Leaf</tissue>
    </source>
</reference>
<dbReference type="NCBIfam" id="TIGR00633">
    <property type="entry name" value="xth"/>
    <property type="match status" value="1"/>
</dbReference>
<dbReference type="PROSITE" id="PS51184">
    <property type="entry name" value="JMJC"/>
    <property type="match status" value="1"/>
</dbReference>
<feature type="compositionally biased region" description="Basic and acidic residues" evidence="7">
    <location>
        <begin position="22"/>
        <end position="38"/>
    </location>
</feature>
<dbReference type="Gene3D" id="3.60.10.10">
    <property type="entry name" value="Endonuclease/exonuclease/phosphatase"/>
    <property type="match status" value="1"/>
</dbReference>
<dbReference type="GO" id="GO:0034647">
    <property type="term" value="F:histone H3K4me/H3K4me2/H3K4me3 demethylase activity"/>
    <property type="evidence" value="ECO:0007669"/>
    <property type="project" value="TreeGrafter"/>
</dbReference>
<feature type="compositionally biased region" description="Basic residues" evidence="7">
    <location>
        <begin position="1671"/>
        <end position="1683"/>
    </location>
</feature>
<dbReference type="GO" id="GO:0010468">
    <property type="term" value="P:regulation of gene expression"/>
    <property type="evidence" value="ECO:0007669"/>
    <property type="project" value="TreeGrafter"/>
</dbReference>
<dbReference type="GO" id="GO:0046872">
    <property type="term" value="F:metal ion binding"/>
    <property type="evidence" value="ECO:0007669"/>
    <property type="project" value="UniProtKB-KW"/>
</dbReference>
<dbReference type="SUPFAM" id="SSF56219">
    <property type="entry name" value="DNase I-like"/>
    <property type="match status" value="1"/>
</dbReference>
<evidence type="ECO:0000313" key="10">
    <source>
        <dbReference type="EMBL" id="KAF2314145.1"/>
    </source>
</evidence>
<feature type="binding site" evidence="5">
    <location>
        <position position="77"/>
    </location>
    <ligand>
        <name>Mg(2+)</name>
        <dbReference type="ChEBI" id="CHEBI:18420"/>
        <label>1</label>
    </ligand>
</feature>
<evidence type="ECO:0000313" key="11">
    <source>
        <dbReference type="Proteomes" id="UP000467840"/>
    </source>
</evidence>
<feature type="compositionally biased region" description="Basic and acidic residues" evidence="7">
    <location>
        <begin position="1"/>
        <end position="14"/>
    </location>
</feature>
<sequence>MKRFFKPIEKDGSAKKPALSAKQEDGEKRELSASEGNCENKKEPLKFITWNANSFLLRVKTYWPEFSKFISSLDPDEVRMPAAGSKGAPKNPGELKDDTSSSREEKQILMRALSSPPFGNYRIWWSLADSKYAGTALLVKKCYQPIKVSFSLDRTASKHEPDGRVILAEFETFRLLNTYAPNNGWKEENSFQRRRKWDKRMLEFVVQLSDKPLIWCGDLNVSHEEIDVSHPEFFSAAKQNGYIPPDKEDCGQPGFTLNERKRFGAILREGKLIDAYRFLHKEKDMECGFSWSGNPIGKYRGKRMRIDYFIVSEKSKIGLFCARCMGKELNYKVSTEATTVQYLLSFHQLVVIPMRVNFPSGGLVSEPTSQQEVFQWLKNLPLAPEYHPTPAEFQDPIAYIFKIEKEAAKYGICKIVPPVLAAPKKAAISNLNRSLAARADSSSSKSPPTFTTRQQQIGFCPRKPRPVQKPVWQSGENYTFQEFETKAKSFERSYLKKCSKKGALSPLEIETLYWKATVDKPFSVEYANDMPGSAFSPKKTGGKEERLGTVCQEAAVAFEEVVRVHGYGEEMNPLVTFAILGEKTTVMSPEVFVNAGVPCCRLVQNAGEFVVTFPRAYHSGFSHGFNCGEAANIATPEWLRVAKDAAIRRASINYPPMVSHFQLLYDLALELCTRMPVSITAKPRSSRLKDKQKGEGETLVKELFVKNVIHNNGLLHILGKGSSVVLLPRSSSDISVCSNLRVGSQLRASPSLGLCSNKVIMKSSKDSVPDEIMPERNNKINQAKGLFSVKEKFASLCERNRFSSLNGNDSMHTMDTGIANGETVHGDKLSDQRFFMCYMWNFELDCIAVIQPREAAARYLMSADCSFFNDWIVGSGVTNDRFTIALGDSNTAEQNSSTKWLKKNTVDGLYDVPIQSANHQIQMTDQNKVASNAETQRATSALGLLALNYGNSSDSEEDQCEPDVSHDPAEINMTNCSLERKYQHQISALPSFKQECHHDETGSHTISLSRPDHRDEVTLQTLDGHAEQGHGHGPANLKDGSDQTLDSSVEFEIDNLASMESNGLEDTFRDPMSMSLTTSSCSPVVHDTEKAKFSRVGVPREDTETSFAQRSDEDSSRMHIFCLEHAVEVEQQFRPIGGVNILLLCHPEYPRIEAEAKLVTEELGIDCLWNDITFRDATKEDEENIQSALDSEEAIPGYGDWAVKLGINLFYSANLSRSSLYSKQMPYNSVIYNAFGRVSPASSPTKFNVYGRKSSKQKKVVAGRWCGKVWMSNQVHPFLTKRDSEDQDQEQDQDISFHGWTRRGEKLERKSENVYRTETTLVTRKSGRKRKMMVASGPGKKVKSLDAGDAASEDSEEDVSHKQHTRVYSRKQTKRIEREVSYDSLEDNSHPHYGRTHRSKQAKSVEREDAISDDSLRCNSHQHRRIPRSKQARSTESENDISYAYADNNSQKQHRRIHRTRSNQAKYVERKSEISDDSLEGDIHDWNGRLSKSTQAKFRREDAVSDDSLEESSHRPLRRVHRTKPAKYFEKEDAISDDSLENSSLQQNRRISGGSQAKSIERDDEVSDDMLEASAYQQHTGSHRSRASKFFDREGAVCDDLLEDNTYQQRMRIFRTKQAKIFKMENAISDDSLEENIQQQRRGIHRSKRAKFVESEDAVSDDLLADDTRLEHKRMPRRRKPNL</sequence>
<dbReference type="PANTHER" id="PTHR10694:SF38">
    <property type="entry name" value="LYSINE-SPECIFIC DEMETHYLASE REF6"/>
    <property type="match status" value="1"/>
</dbReference>
<dbReference type="SMART" id="SM00545">
    <property type="entry name" value="JmjN"/>
    <property type="match status" value="1"/>
</dbReference>
<dbReference type="SUPFAM" id="SSF51197">
    <property type="entry name" value="Clavaminate synthase-like"/>
    <property type="match status" value="1"/>
</dbReference>
<dbReference type="InterPro" id="IPR005135">
    <property type="entry name" value="Endo/exonuclease/phosphatase"/>
</dbReference>
<evidence type="ECO:0000259" key="8">
    <source>
        <dbReference type="PROSITE" id="PS51183"/>
    </source>
</evidence>
<feature type="binding site" evidence="5">
    <location>
        <position position="51"/>
    </location>
    <ligand>
        <name>Mg(2+)</name>
        <dbReference type="ChEBI" id="CHEBI:18420"/>
        <label>1</label>
    </ligand>
</feature>
<dbReference type="GO" id="GO:0004518">
    <property type="term" value="F:nuclease activity"/>
    <property type="evidence" value="ECO:0007669"/>
    <property type="project" value="InterPro"/>
</dbReference>
<dbReference type="GO" id="GO:0016787">
    <property type="term" value="F:hydrolase activity"/>
    <property type="evidence" value="ECO:0007669"/>
    <property type="project" value="UniProtKB-KW"/>
</dbReference>
<evidence type="ECO:0000256" key="1">
    <source>
        <dbReference type="ARBA" id="ARBA00007092"/>
    </source>
</evidence>
<evidence type="ECO:0000256" key="3">
    <source>
        <dbReference type="ARBA" id="ARBA00022801"/>
    </source>
</evidence>
<dbReference type="GO" id="GO:0006281">
    <property type="term" value="P:DNA repair"/>
    <property type="evidence" value="ECO:0007669"/>
    <property type="project" value="InterPro"/>
</dbReference>
<feature type="region of interest" description="Disordered" evidence="7">
    <location>
        <begin position="1663"/>
        <end position="1683"/>
    </location>
</feature>
<feature type="compositionally biased region" description="Basic residues" evidence="7">
    <location>
        <begin position="1515"/>
        <end position="1525"/>
    </location>
</feature>
<evidence type="ECO:0008006" key="12">
    <source>
        <dbReference type="Google" id="ProtNLM"/>
    </source>
</evidence>
<proteinExistence type="inferred from homology"/>
<dbReference type="CDD" id="cd09087">
    <property type="entry name" value="Ape1-like_AP-endo"/>
    <property type="match status" value="1"/>
</dbReference>
<dbReference type="InterPro" id="IPR003349">
    <property type="entry name" value="JmjN"/>
</dbReference>
<feature type="compositionally biased region" description="Basic residues" evidence="7">
    <location>
        <begin position="1420"/>
        <end position="1431"/>
    </location>
</feature>
<dbReference type="Gene3D" id="2.60.120.650">
    <property type="entry name" value="Cupin"/>
    <property type="match status" value="2"/>
</dbReference>
<dbReference type="Pfam" id="PF02373">
    <property type="entry name" value="JmjC"/>
    <property type="match status" value="1"/>
</dbReference>
<evidence type="ECO:0000256" key="7">
    <source>
        <dbReference type="SAM" id="MobiDB-lite"/>
    </source>
</evidence>
<feature type="region of interest" description="Disordered" evidence="7">
    <location>
        <begin position="1321"/>
        <end position="1566"/>
    </location>
</feature>
<accession>A0A6A6MNN8</accession>
<keyword evidence="2 5" id="KW-0479">Metal-binding</keyword>
<gene>
    <name evidence="10" type="ORF">GH714_023699</name>
</gene>
<dbReference type="SMART" id="SM00558">
    <property type="entry name" value="JmjC"/>
    <property type="match status" value="1"/>
</dbReference>
<keyword evidence="4 5" id="KW-0460">Magnesium</keyword>
<feature type="compositionally biased region" description="Basic residues" evidence="7">
    <location>
        <begin position="1362"/>
        <end position="1373"/>
    </location>
</feature>
<feature type="domain" description="JmjN" evidence="8">
    <location>
        <begin position="383"/>
        <end position="424"/>
    </location>
</feature>
<protein>
    <recommendedName>
        <fullName evidence="12">JmjC domain-containing protein</fullName>
    </recommendedName>
</protein>
<feature type="domain" description="JmjC" evidence="9">
    <location>
        <begin position="341"/>
        <end position="650"/>
    </location>
</feature>
<comment type="similarity">
    <text evidence="1">Belongs to the DNA repair enzymes AP/ExoA family.</text>
</comment>
<feature type="compositionally biased region" description="Basic and acidic residues" evidence="7">
    <location>
        <begin position="1403"/>
        <end position="1416"/>
    </location>
</feature>
<evidence type="ECO:0000256" key="4">
    <source>
        <dbReference type="ARBA" id="ARBA00022842"/>
    </source>
</evidence>
<evidence type="ECO:0000259" key="9">
    <source>
        <dbReference type="PROSITE" id="PS51184"/>
    </source>
</evidence>
<evidence type="ECO:0000256" key="6">
    <source>
        <dbReference type="PIRSR" id="PIRSR604808-3"/>
    </source>
</evidence>
<dbReference type="EMBL" id="JAAGAX010000005">
    <property type="protein sequence ID" value="KAF2314145.1"/>
    <property type="molecule type" value="Genomic_DNA"/>
</dbReference>
<feature type="binding site" evidence="5">
    <location>
        <position position="220"/>
    </location>
    <ligand>
        <name>Mg(2+)</name>
        <dbReference type="ChEBI" id="CHEBI:18420"/>
        <label>1</label>
    </ligand>
</feature>
<organism evidence="10 11">
    <name type="scientific">Hevea brasiliensis</name>
    <name type="common">Para rubber tree</name>
    <name type="synonym">Siphonia brasiliensis</name>
    <dbReference type="NCBI Taxonomy" id="3981"/>
    <lineage>
        <taxon>Eukaryota</taxon>
        <taxon>Viridiplantae</taxon>
        <taxon>Streptophyta</taxon>
        <taxon>Embryophyta</taxon>
        <taxon>Tracheophyta</taxon>
        <taxon>Spermatophyta</taxon>
        <taxon>Magnoliopsida</taxon>
        <taxon>eudicotyledons</taxon>
        <taxon>Gunneridae</taxon>
        <taxon>Pentapetalae</taxon>
        <taxon>rosids</taxon>
        <taxon>fabids</taxon>
        <taxon>Malpighiales</taxon>
        <taxon>Euphorbiaceae</taxon>
        <taxon>Crotonoideae</taxon>
        <taxon>Micrandreae</taxon>
        <taxon>Hevea</taxon>
    </lineage>
</organism>
<dbReference type="GO" id="GO:0000785">
    <property type="term" value="C:chromatin"/>
    <property type="evidence" value="ECO:0007669"/>
    <property type="project" value="TreeGrafter"/>
</dbReference>
<dbReference type="Pfam" id="PF03372">
    <property type="entry name" value="Exo_endo_phos"/>
    <property type="match status" value="1"/>
</dbReference>
<dbReference type="InterPro" id="IPR036691">
    <property type="entry name" value="Endo/exonu/phosph_ase_sf"/>
</dbReference>
<keyword evidence="11" id="KW-1185">Reference proteome</keyword>
<dbReference type="PROSITE" id="PS51435">
    <property type="entry name" value="AP_NUCLEASE_F1_4"/>
    <property type="match status" value="1"/>
</dbReference>
<feature type="compositionally biased region" description="Basic residues" evidence="7">
    <location>
        <begin position="1392"/>
        <end position="1401"/>
    </location>
</feature>
<dbReference type="InterPro" id="IPR004808">
    <property type="entry name" value="AP_endonuc_1"/>
</dbReference>
<dbReference type="InterPro" id="IPR003347">
    <property type="entry name" value="JmjC_dom"/>
</dbReference>
<feature type="site" description="Important for catalytic activity" evidence="6">
    <location>
        <position position="307"/>
    </location>
</feature>
<feature type="site" description="Transition state stabilizer" evidence="6">
    <location>
        <position position="220"/>
    </location>
</feature>
<evidence type="ECO:0000256" key="5">
    <source>
        <dbReference type="PIRSR" id="PIRSR604808-2"/>
    </source>
</evidence>
<dbReference type="PROSITE" id="PS51183">
    <property type="entry name" value="JMJN"/>
    <property type="match status" value="1"/>
</dbReference>
<name>A0A6A6MNN8_HEVBR</name>
<dbReference type="Pfam" id="PF02375">
    <property type="entry name" value="JmjN"/>
    <property type="match status" value="1"/>
</dbReference>
<dbReference type="PANTHER" id="PTHR10694">
    <property type="entry name" value="LYSINE-SPECIFIC DEMETHYLASE"/>
    <property type="match status" value="1"/>
</dbReference>